<dbReference type="AlphaFoldDB" id="A0A8T0NN35"/>
<dbReference type="Pfam" id="PF05678">
    <property type="entry name" value="VQ"/>
    <property type="match status" value="1"/>
</dbReference>
<keyword evidence="4" id="KW-1185">Reference proteome</keyword>
<feature type="region of interest" description="Disordered" evidence="1">
    <location>
        <begin position="1"/>
        <end position="171"/>
    </location>
</feature>
<name>A0A8T0NN35_PANVG</name>
<feature type="region of interest" description="Disordered" evidence="1">
    <location>
        <begin position="196"/>
        <end position="235"/>
    </location>
</feature>
<dbReference type="Proteomes" id="UP000823388">
    <property type="component" value="Chromosome 9K"/>
</dbReference>
<feature type="compositionally biased region" description="Pro residues" evidence="1">
    <location>
        <begin position="100"/>
        <end position="110"/>
    </location>
</feature>
<gene>
    <name evidence="3" type="ORF">PVAP13_9KG235200</name>
</gene>
<feature type="compositionally biased region" description="Pro residues" evidence="1">
    <location>
        <begin position="118"/>
        <end position="133"/>
    </location>
</feature>
<dbReference type="InterPro" id="IPR039612">
    <property type="entry name" value="VQ_5/9/14"/>
</dbReference>
<dbReference type="EMBL" id="CM029053">
    <property type="protein sequence ID" value="KAG2550268.1"/>
    <property type="molecule type" value="Genomic_DNA"/>
</dbReference>
<feature type="compositionally biased region" description="Pro residues" evidence="1">
    <location>
        <begin position="80"/>
        <end position="92"/>
    </location>
</feature>
<comment type="caution">
    <text evidence="3">The sequence shown here is derived from an EMBL/GenBank/DDBJ whole genome shotgun (WGS) entry which is preliminary data.</text>
</comment>
<sequence length="320" mass="33940">MDRTISSSGSSGSATTAASQNPHLGVNKLGRSIRKATPPPPPPQQQQPAARPPQPQPQVYNISKNQFRDIVQQLTAGTPSPSPPPPAQPRPQYHPHPHHPPPPQSQPKPPSMRLQRIRPPPIATPVARPPPVHPNHHAVLPNPNHSNPVGFHRPPPPQQHHPQLQHMPAPGPAWADSPVSAYMRILENSLFSATPPGAAAAAAATGRAPPPAHPHPQPSHPHPPPPPPVPSPGILPFPSGFLNLLSPTPRSPYPLLSPGFQHPPPLTPNFPALSPLPGTGILGPGPMPPPSPGLWFPQSPSGLLSPSGFMPILSPRWRDM</sequence>
<dbReference type="OrthoDB" id="783585at2759"/>
<dbReference type="PANTHER" id="PTHR33783">
    <property type="entry name" value="PROTEIN HAIKU1"/>
    <property type="match status" value="1"/>
</dbReference>
<reference evidence="3" key="1">
    <citation type="submission" date="2020-05" db="EMBL/GenBank/DDBJ databases">
        <title>WGS assembly of Panicum virgatum.</title>
        <authorList>
            <person name="Lovell J.T."/>
            <person name="Jenkins J."/>
            <person name="Shu S."/>
            <person name="Juenger T.E."/>
            <person name="Schmutz J."/>
        </authorList>
    </citation>
    <scope>NUCLEOTIDE SEQUENCE</scope>
    <source>
        <strain evidence="3">AP13</strain>
    </source>
</reference>
<dbReference type="InterPro" id="IPR008889">
    <property type="entry name" value="VQ"/>
</dbReference>
<feature type="compositionally biased region" description="Low complexity" evidence="1">
    <location>
        <begin position="196"/>
        <end position="207"/>
    </location>
</feature>
<accession>A0A8T0NN35</accession>
<evidence type="ECO:0000259" key="2">
    <source>
        <dbReference type="Pfam" id="PF05678"/>
    </source>
</evidence>
<feature type="domain" description="VQ" evidence="2">
    <location>
        <begin position="55"/>
        <end position="75"/>
    </location>
</feature>
<organism evidence="3 4">
    <name type="scientific">Panicum virgatum</name>
    <name type="common">Blackwell switchgrass</name>
    <dbReference type="NCBI Taxonomy" id="38727"/>
    <lineage>
        <taxon>Eukaryota</taxon>
        <taxon>Viridiplantae</taxon>
        <taxon>Streptophyta</taxon>
        <taxon>Embryophyta</taxon>
        <taxon>Tracheophyta</taxon>
        <taxon>Spermatophyta</taxon>
        <taxon>Magnoliopsida</taxon>
        <taxon>Liliopsida</taxon>
        <taxon>Poales</taxon>
        <taxon>Poaceae</taxon>
        <taxon>PACMAD clade</taxon>
        <taxon>Panicoideae</taxon>
        <taxon>Panicodae</taxon>
        <taxon>Paniceae</taxon>
        <taxon>Panicinae</taxon>
        <taxon>Panicum</taxon>
        <taxon>Panicum sect. Hiantes</taxon>
    </lineage>
</organism>
<feature type="compositionally biased region" description="Pro residues" evidence="1">
    <location>
        <begin position="37"/>
        <end position="56"/>
    </location>
</feature>
<evidence type="ECO:0000256" key="1">
    <source>
        <dbReference type="SAM" id="MobiDB-lite"/>
    </source>
</evidence>
<feature type="compositionally biased region" description="Pro residues" evidence="1">
    <location>
        <begin position="208"/>
        <end position="235"/>
    </location>
</feature>
<dbReference type="PANTHER" id="PTHR33783:SF1">
    <property type="entry name" value="PROTEIN HAIKU1"/>
    <property type="match status" value="1"/>
</dbReference>
<feature type="compositionally biased region" description="Low complexity" evidence="1">
    <location>
        <begin position="1"/>
        <end position="19"/>
    </location>
</feature>
<evidence type="ECO:0000313" key="3">
    <source>
        <dbReference type="EMBL" id="KAG2550268.1"/>
    </source>
</evidence>
<proteinExistence type="predicted"/>
<evidence type="ECO:0000313" key="4">
    <source>
        <dbReference type="Proteomes" id="UP000823388"/>
    </source>
</evidence>
<protein>
    <recommendedName>
        <fullName evidence="2">VQ domain-containing protein</fullName>
    </recommendedName>
</protein>